<dbReference type="EMBL" id="WNWW01000173">
    <property type="protein sequence ID" value="KAF3429200.1"/>
    <property type="molecule type" value="Genomic_DNA"/>
</dbReference>
<sequence>MRNWSMPFLISICIVVFVVSDDVSDMWRNVLLGQLPLTELFKNHTQDKNCTSIIKHILSLNDNKTSDMIRYIFPISKSIISPSFTVFKKPCPPNQKRNRLGDCKEVLKYPYKNCWNCIVIAKLTCLLEKEENRTIQKLKTSVNLIQVELPVKVSETSVYELFTNVRVILKFRDEIQPS</sequence>
<dbReference type="Proteomes" id="UP000655588">
    <property type="component" value="Unassembled WGS sequence"/>
</dbReference>
<feature type="chain" id="PRO_5032468650" evidence="1">
    <location>
        <begin position="21"/>
        <end position="178"/>
    </location>
</feature>
<reference evidence="2" key="1">
    <citation type="submission" date="2019-11" db="EMBL/GenBank/DDBJ databases">
        <title>The nuclear and mitochondrial genomes of Frieseomelitta varia - a highly eusocial stingless bee (Meliponini) with a permanently sterile worker caste.</title>
        <authorList>
            <person name="Freitas F.C.P."/>
            <person name="Lourenco A.P."/>
            <person name="Nunes F.M.F."/>
            <person name="Paschoal A.R."/>
            <person name="Abreu F.C.P."/>
            <person name="Barbin F.O."/>
            <person name="Bataglia L."/>
            <person name="Cardoso-Junior C.A.M."/>
            <person name="Cervoni M.S."/>
            <person name="Silva S.R."/>
            <person name="Dalarmi F."/>
            <person name="Del Lama M.A."/>
            <person name="Depintor T.S."/>
            <person name="Ferreira K.M."/>
            <person name="Goria P.S."/>
            <person name="Jaskot M.C."/>
            <person name="Lago D.C."/>
            <person name="Luna-Lucena D."/>
            <person name="Moda L.M."/>
            <person name="Nascimento L."/>
            <person name="Pedrino M."/>
            <person name="Rabico F.O."/>
            <person name="Sanches F.C."/>
            <person name="Santos D.E."/>
            <person name="Santos C.G."/>
            <person name="Vieira J."/>
            <person name="Lopes T.F."/>
            <person name="Barchuk A.R."/>
            <person name="Hartfelder K."/>
            <person name="Simoes Z.L.P."/>
            <person name="Bitondi M.M.G."/>
            <person name="Pinheiro D.G."/>
        </authorList>
    </citation>
    <scope>NUCLEOTIDE SEQUENCE</scope>
    <source>
        <strain evidence="2">USP_RPSP 00005682</strain>
        <tissue evidence="2">Whole individual</tissue>
    </source>
</reference>
<keyword evidence="1" id="KW-0732">Signal</keyword>
<organism evidence="2 3">
    <name type="scientific">Frieseomelitta varia</name>
    <dbReference type="NCBI Taxonomy" id="561572"/>
    <lineage>
        <taxon>Eukaryota</taxon>
        <taxon>Metazoa</taxon>
        <taxon>Ecdysozoa</taxon>
        <taxon>Arthropoda</taxon>
        <taxon>Hexapoda</taxon>
        <taxon>Insecta</taxon>
        <taxon>Pterygota</taxon>
        <taxon>Neoptera</taxon>
        <taxon>Endopterygota</taxon>
        <taxon>Hymenoptera</taxon>
        <taxon>Apocrita</taxon>
        <taxon>Aculeata</taxon>
        <taxon>Apoidea</taxon>
        <taxon>Anthophila</taxon>
        <taxon>Apidae</taxon>
        <taxon>Frieseomelitta</taxon>
    </lineage>
</organism>
<accession>A0A833SC06</accession>
<name>A0A833SC06_9HYME</name>
<evidence type="ECO:0000313" key="3">
    <source>
        <dbReference type="Proteomes" id="UP000655588"/>
    </source>
</evidence>
<keyword evidence="3" id="KW-1185">Reference proteome</keyword>
<comment type="caution">
    <text evidence="2">The sequence shown here is derived from an EMBL/GenBank/DDBJ whole genome shotgun (WGS) entry which is preliminary data.</text>
</comment>
<evidence type="ECO:0000256" key="1">
    <source>
        <dbReference type="SAM" id="SignalP"/>
    </source>
</evidence>
<proteinExistence type="predicted"/>
<feature type="signal peptide" evidence="1">
    <location>
        <begin position="1"/>
        <end position="20"/>
    </location>
</feature>
<dbReference type="AlphaFoldDB" id="A0A833SC06"/>
<gene>
    <name evidence="2" type="ORF">E2986_13912</name>
</gene>
<protein>
    <submittedName>
        <fullName evidence="2">Uncharacterized protein</fullName>
    </submittedName>
</protein>
<evidence type="ECO:0000313" key="2">
    <source>
        <dbReference type="EMBL" id="KAF3429200.1"/>
    </source>
</evidence>